<protein>
    <submittedName>
        <fullName evidence="1">Uncharacterized protein</fullName>
    </submittedName>
</protein>
<name>A0A2P2IV78_RHIMU</name>
<dbReference type="EMBL" id="GGEC01004625">
    <property type="protein sequence ID" value="MBW85108.1"/>
    <property type="molecule type" value="Transcribed_RNA"/>
</dbReference>
<sequence>MSMVLIVGSTLINPI</sequence>
<proteinExistence type="predicted"/>
<evidence type="ECO:0000313" key="1">
    <source>
        <dbReference type="EMBL" id="MBW85108.1"/>
    </source>
</evidence>
<accession>A0A2P2IV78</accession>
<organism evidence="1">
    <name type="scientific">Rhizophora mucronata</name>
    <name type="common">Asiatic mangrove</name>
    <dbReference type="NCBI Taxonomy" id="61149"/>
    <lineage>
        <taxon>Eukaryota</taxon>
        <taxon>Viridiplantae</taxon>
        <taxon>Streptophyta</taxon>
        <taxon>Embryophyta</taxon>
        <taxon>Tracheophyta</taxon>
        <taxon>Spermatophyta</taxon>
        <taxon>Magnoliopsida</taxon>
        <taxon>eudicotyledons</taxon>
        <taxon>Gunneridae</taxon>
        <taxon>Pentapetalae</taxon>
        <taxon>rosids</taxon>
        <taxon>fabids</taxon>
        <taxon>Malpighiales</taxon>
        <taxon>Rhizophoraceae</taxon>
        <taxon>Rhizophora</taxon>
    </lineage>
</organism>
<reference evidence="1" key="1">
    <citation type="submission" date="2018-02" db="EMBL/GenBank/DDBJ databases">
        <title>Rhizophora mucronata_Transcriptome.</title>
        <authorList>
            <person name="Meera S.P."/>
            <person name="Sreeshan A."/>
            <person name="Augustine A."/>
        </authorList>
    </citation>
    <scope>NUCLEOTIDE SEQUENCE</scope>
    <source>
        <tissue evidence="1">Leaf</tissue>
    </source>
</reference>